<keyword evidence="5" id="KW-0732">Signal</keyword>
<name>A0A9K3L7P7_9STRA</name>
<dbReference type="Proteomes" id="UP000693970">
    <property type="component" value="Unassembled WGS sequence"/>
</dbReference>
<gene>
    <name evidence="6" type="ORF">IV203_001720</name>
</gene>
<dbReference type="AlphaFoldDB" id="A0A9K3L7P7"/>
<dbReference type="FunFam" id="3.40.50.1000:FF:000176">
    <property type="entry name" value="5'-nucleotidase domain-containing protein, putative"/>
    <property type="match status" value="1"/>
</dbReference>
<dbReference type="GO" id="GO:0046872">
    <property type="term" value="F:metal ion binding"/>
    <property type="evidence" value="ECO:0007669"/>
    <property type="project" value="UniProtKB-KW"/>
</dbReference>
<dbReference type="PANTHER" id="PTHR12103:SF12">
    <property type="entry name" value="FI20020P1"/>
    <property type="match status" value="1"/>
</dbReference>
<dbReference type="EMBL" id="JAGRRH010000015">
    <property type="protein sequence ID" value="KAG7357032.1"/>
    <property type="molecule type" value="Genomic_DNA"/>
</dbReference>
<evidence type="ECO:0000256" key="5">
    <source>
        <dbReference type="SAM" id="SignalP"/>
    </source>
</evidence>
<evidence type="ECO:0000313" key="7">
    <source>
        <dbReference type="Proteomes" id="UP000693970"/>
    </source>
</evidence>
<dbReference type="Pfam" id="PF05761">
    <property type="entry name" value="5_nucleotid"/>
    <property type="match status" value="1"/>
</dbReference>
<keyword evidence="7" id="KW-1185">Reference proteome</keyword>
<feature type="region of interest" description="Disordered" evidence="4">
    <location>
        <begin position="74"/>
        <end position="100"/>
    </location>
</feature>
<keyword evidence="2" id="KW-0378">Hydrolase</keyword>
<keyword evidence="3" id="KW-0460">Magnesium</keyword>
<feature type="signal peptide" evidence="5">
    <location>
        <begin position="1"/>
        <end position="21"/>
    </location>
</feature>
<dbReference type="InterPro" id="IPR008380">
    <property type="entry name" value="HAD-SF_hydro_IG_5-nucl"/>
</dbReference>
<evidence type="ECO:0000256" key="1">
    <source>
        <dbReference type="ARBA" id="ARBA00022723"/>
    </source>
</evidence>
<accession>A0A9K3L7P7</accession>
<dbReference type="GO" id="GO:0008253">
    <property type="term" value="F:5'-nucleotidase activity"/>
    <property type="evidence" value="ECO:0007669"/>
    <property type="project" value="TreeGrafter"/>
</dbReference>
<sequence length="630" mass="71456">MKTASILVSSFVATRTVGTTAFVLVAPPVWPNVRQESIIVTTSVGYAPVIDRKCQHRALSLPLHAASLDVDINNLSNSSDSNPERQNDVPPPLPSDMLDLPRHSHEGVNEILVETEDLLKKMHEQSKAVDSKSVRRSMTPTSNSNDAIYANTYVDLGKVDTIGFDYDYTLVHYTDELLELLYDMALTRLVNDRFYPGEMLTAGLKYDPFFSIRGLAVDKETGWITHLSYTHKVAVAWEGREKVETSRIYTEYRGKRALNPKDRKARLKPLNDLFSMAECCLIADTIQYFKDNNIDYCPSNTVTDILGAIRDTHISGDFHRLVAGNPEMYFDPTPHLKAVLTNLKDSGKRLIFASNSPFWYVDAGMKYVLGDNWMDLWDAIIVSAGKPAFYTEPRRPFREVDTATNRVRFQKVDKLRKGKVYTGGCLQELTRLMDWSVFNGSKDGPTNYMGALSLNSNVLYIGDSLFADLVDAKREFGWITAAVTPEVGFEMEVQKKKDFILVDKTIGFLLNALRLVQAEMGTSVHTEEDSMVLDRLENLVSKWRDRETELLGNPFGSVFRARYQPSLFAHSLRRYCDLYMNSVGSLRNYSPQHRFYPEPAFRLLAHEISKTTHIRDSVQLKEILGEMDSI</sequence>
<keyword evidence="1" id="KW-0479">Metal-binding</keyword>
<feature type="chain" id="PRO_5039889223" evidence="5">
    <location>
        <begin position="22"/>
        <end position="630"/>
    </location>
</feature>
<proteinExistence type="predicted"/>
<reference evidence="6" key="1">
    <citation type="journal article" date="2021" name="Sci. Rep.">
        <title>Diploid genomic architecture of Nitzschia inconspicua, an elite biomass production diatom.</title>
        <authorList>
            <person name="Oliver A."/>
            <person name="Podell S."/>
            <person name="Pinowska A."/>
            <person name="Traller J.C."/>
            <person name="Smith S.R."/>
            <person name="McClure R."/>
            <person name="Beliaev A."/>
            <person name="Bohutskyi P."/>
            <person name="Hill E.A."/>
            <person name="Rabines A."/>
            <person name="Zheng H."/>
            <person name="Allen L.Z."/>
            <person name="Kuo A."/>
            <person name="Grigoriev I.V."/>
            <person name="Allen A.E."/>
            <person name="Hazlebeck D."/>
            <person name="Allen E.E."/>
        </authorList>
    </citation>
    <scope>NUCLEOTIDE SEQUENCE</scope>
    <source>
        <strain evidence="6">Hildebrandi</strain>
    </source>
</reference>
<dbReference type="PANTHER" id="PTHR12103">
    <property type="entry name" value="5'-NUCLEOTIDASE DOMAIN-CONTAINING"/>
    <property type="match status" value="1"/>
</dbReference>
<evidence type="ECO:0000313" key="6">
    <source>
        <dbReference type="EMBL" id="KAG7357032.1"/>
    </source>
</evidence>
<evidence type="ECO:0000256" key="2">
    <source>
        <dbReference type="ARBA" id="ARBA00022801"/>
    </source>
</evidence>
<dbReference type="OrthoDB" id="409330at2759"/>
<organism evidence="6 7">
    <name type="scientific">Nitzschia inconspicua</name>
    <dbReference type="NCBI Taxonomy" id="303405"/>
    <lineage>
        <taxon>Eukaryota</taxon>
        <taxon>Sar</taxon>
        <taxon>Stramenopiles</taxon>
        <taxon>Ochrophyta</taxon>
        <taxon>Bacillariophyta</taxon>
        <taxon>Bacillariophyceae</taxon>
        <taxon>Bacillariophycidae</taxon>
        <taxon>Bacillariales</taxon>
        <taxon>Bacillariaceae</taxon>
        <taxon>Nitzschia</taxon>
    </lineage>
</organism>
<comment type="caution">
    <text evidence="6">The sequence shown here is derived from an EMBL/GenBank/DDBJ whole genome shotgun (WGS) entry which is preliminary data.</text>
</comment>
<dbReference type="NCBIfam" id="TIGR02244">
    <property type="entry name" value="HAD-IG-Ncltidse"/>
    <property type="match status" value="1"/>
</dbReference>
<protein>
    <submittedName>
        <fullName evidence="6">5' nucleotidase family-domain containing protein</fullName>
    </submittedName>
</protein>
<evidence type="ECO:0000256" key="4">
    <source>
        <dbReference type="SAM" id="MobiDB-lite"/>
    </source>
</evidence>
<reference evidence="6" key="2">
    <citation type="submission" date="2021-04" db="EMBL/GenBank/DDBJ databases">
        <authorList>
            <person name="Podell S."/>
        </authorList>
    </citation>
    <scope>NUCLEOTIDE SEQUENCE</scope>
    <source>
        <strain evidence="6">Hildebrandi</strain>
    </source>
</reference>
<evidence type="ECO:0000256" key="3">
    <source>
        <dbReference type="ARBA" id="ARBA00022842"/>
    </source>
</evidence>